<dbReference type="RefSeq" id="WP_133229412.1">
    <property type="nucleotide sequence ID" value="NZ_SOZE01000001.1"/>
</dbReference>
<dbReference type="InterPro" id="IPR015947">
    <property type="entry name" value="PUA-like_sf"/>
</dbReference>
<evidence type="ECO:0000313" key="2">
    <source>
        <dbReference type="EMBL" id="TFF40950.1"/>
    </source>
</evidence>
<comment type="caution">
    <text evidence="2">The sequence shown here is derived from an EMBL/GenBank/DDBJ whole genome shotgun (WGS) entry which is preliminary data.</text>
</comment>
<dbReference type="Gene3D" id="2.30.130.30">
    <property type="entry name" value="Hypothetical protein"/>
    <property type="match status" value="1"/>
</dbReference>
<sequence>MKVLLSIKPEYVEKIFTGEKKFEYRKAIFSKKNIKTVVIYSTMPVGRVVGEFEIGGILSAHPSEIWGKTKEFSGVNEGFYNQYFKDRDLGHAIQIRNIVVYNKSKKLSDVIASNYAPQSFCYLDS</sequence>
<dbReference type="Pfam" id="PF04266">
    <property type="entry name" value="ASCH"/>
    <property type="match status" value="1"/>
</dbReference>
<organism evidence="2 3">
    <name type="scientific">Mucilaginibacter psychrotolerans</name>
    <dbReference type="NCBI Taxonomy" id="1524096"/>
    <lineage>
        <taxon>Bacteria</taxon>
        <taxon>Pseudomonadati</taxon>
        <taxon>Bacteroidota</taxon>
        <taxon>Sphingobacteriia</taxon>
        <taxon>Sphingobacteriales</taxon>
        <taxon>Sphingobacteriaceae</taxon>
        <taxon>Mucilaginibacter</taxon>
    </lineage>
</organism>
<dbReference type="SUPFAM" id="SSF88697">
    <property type="entry name" value="PUA domain-like"/>
    <property type="match status" value="1"/>
</dbReference>
<gene>
    <name evidence="2" type="ORF">E2R66_01885</name>
</gene>
<evidence type="ECO:0000259" key="1">
    <source>
        <dbReference type="Pfam" id="PF04266"/>
    </source>
</evidence>
<evidence type="ECO:0000313" key="3">
    <source>
        <dbReference type="Proteomes" id="UP000297540"/>
    </source>
</evidence>
<dbReference type="OrthoDB" id="9800495at2"/>
<reference evidence="2 3" key="1">
    <citation type="journal article" date="2017" name="Int. J. Syst. Evol. Microbiol.">
        <title>Mucilaginibacterpsychrotolerans sp. nov., isolated from peatlands.</title>
        <authorList>
            <person name="Deng Y."/>
            <person name="Shen L."/>
            <person name="Xu B."/>
            <person name="Liu Y."/>
            <person name="Gu Z."/>
            <person name="Liu H."/>
            <person name="Zhou Y."/>
        </authorList>
    </citation>
    <scope>NUCLEOTIDE SEQUENCE [LARGE SCALE GENOMIC DNA]</scope>
    <source>
        <strain evidence="2 3">NH7-4</strain>
    </source>
</reference>
<accession>A0A4Y8SQY1</accession>
<dbReference type="Proteomes" id="UP000297540">
    <property type="component" value="Unassembled WGS sequence"/>
</dbReference>
<proteinExistence type="predicted"/>
<protein>
    <submittedName>
        <fullName evidence="2">ASCH domain-containing protein</fullName>
    </submittedName>
</protein>
<feature type="domain" description="ASCH" evidence="1">
    <location>
        <begin position="5"/>
        <end position="89"/>
    </location>
</feature>
<keyword evidence="3" id="KW-1185">Reference proteome</keyword>
<dbReference type="EMBL" id="SOZE01000001">
    <property type="protein sequence ID" value="TFF40950.1"/>
    <property type="molecule type" value="Genomic_DNA"/>
</dbReference>
<dbReference type="AlphaFoldDB" id="A0A4Y8SQY1"/>
<name>A0A4Y8SQY1_9SPHI</name>
<dbReference type="InterPro" id="IPR007374">
    <property type="entry name" value="ASCH_domain"/>
</dbReference>